<evidence type="ECO:0000313" key="2">
    <source>
        <dbReference type="Proteomes" id="UP000664034"/>
    </source>
</evidence>
<evidence type="ECO:0000313" key="1">
    <source>
        <dbReference type="EMBL" id="MBO0937821.1"/>
    </source>
</evidence>
<name>A0A939GJB7_9BACT</name>
<proteinExistence type="predicted"/>
<dbReference type="RefSeq" id="WP_207365364.1">
    <property type="nucleotide sequence ID" value="NZ_JAFMYV010000007.1"/>
</dbReference>
<accession>A0A939GJB7</accession>
<reference evidence="1" key="1">
    <citation type="submission" date="2021-03" db="EMBL/GenBank/DDBJ databases">
        <title>Fibrella sp. HMF5335 genome sequencing and assembly.</title>
        <authorList>
            <person name="Kang H."/>
            <person name="Kim H."/>
            <person name="Bae S."/>
            <person name="Joh K."/>
        </authorList>
    </citation>
    <scope>NUCLEOTIDE SEQUENCE</scope>
    <source>
        <strain evidence="1">HMF5335</strain>
    </source>
</reference>
<organism evidence="1 2">
    <name type="scientific">Fibrella rubiginis</name>
    <dbReference type="NCBI Taxonomy" id="2817060"/>
    <lineage>
        <taxon>Bacteria</taxon>
        <taxon>Pseudomonadati</taxon>
        <taxon>Bacteroidota</taxon>
        <taxon>Cytophagia</taxon>
        <taxon>Cytophagales</taxon>
        <taxon>Spirosomataceae</taxon>
        <taxon>Fibrella</taxon>
    </lineage>
</organism>
<sequence>MLTSLAAQDQLAALMADAMPEQVLSFKFSASVQTRIEQLVAGKKAGNLPPDEQEELDKYLTYDLLIGLAKVRAYQSHKSA</sequence>
<keyword evidence="2" id="KW-1185">Reference proteome</keyword>
<dbReference type="EMBL" id="JAFMYV010000007">
    <property type="protein sequence ID" value="MBO0937821.1"/>
    <property type="molecule type" value="Genomic_DNA"/>
</dbReference>
<gene>
    <name evidence="1" type="ORF">J2I47_14775</name>
</gene>
<dbReference type="AlphaFoldDB" id="A0A939GJB7"/>
<protein>
    <submittedName>
        <fullName evidence="1">Uncharacterized protein</fullName>
    </submittedName>
</protein>
<dbReference type="Proteomes" id="UP000664034">
    <property type="component" value="Unassembled WGS sequence"/>
</dbReference>
<comment type="caution">
    <text evidence="1">The sequence shown here is derived from an EMBL/GenBank/DDBJ whole genome shotgun (WGS) entry which is preliminary data.</text>
</comment>